<comment type="caution">
    <text evidence="1">The sequence shown here is derived from an EMBL/GenBank/DDBJ whole genome shotgun (WGS) entry which is preliminary data.</text>
</comment>
<reference evidence="1" key="1">
    <citation type="submission" date="2022-01" db="EMBL/GenBank/DDBJ databases">
        <title>Colwellia maritima, isolated from seawater.</title>
        <authorList>
            <person name="Kristyanto S."/>
            <person name="Jung J."/>
            <person name="Jeon C.O."/>
        </authorList>
    </citation>
    <scope>NUCLEOTIDE SEQUENCE</scope>
    <source>
        <strain evidence="1">MSW7</strain>
    </source>
</reference>
<dbReference type="EMBL" id="JAKKSL010000004">
    <property type="protein sequence ID" value="MCI2285122.1"/>
    <property type="molecule type" value="Genomic_DNA"/>
</dbReference>
<gene>
    <name evidence="1" type="primary">yidD</name>
    <name evidence="1" type="ORF">L3081_19195</name>
</gene>
<dbReference type="NCBIfam" id="TIGR00278">
    <property type="entry name" value="membrane protein insertion efficiency factor YidD"/>
    <property type="match status" value="1"/>
</dbReference>
<protein>
    <submittedName>
        <fullName evidence="1">Membrane protein insertion efficiency factor YidD</fullName>
    </submittedName>
</protein>
<evidence type="ECO:0000313" key="2">
    <source>
        <dbReference type="Proteomes" id="UP001139646"/>
    </source>
</evidence>
<keyword evidence="2" id="KW-1185">Reference proteome</keyword>
<dbReference type="Pfam" id="PF01809">
    <property type="entry name" value="YidD"/>
    <property type="match status" value="1"/>
</dbReference>
<dbReference type="RefSeq" id="WP_242287815.1">
    <property type="nucleotide sequence ID" value="NZ_JAKKSL010000004.1"/>
</dbReference>
<sequence length="85" mass="9714">MKNIIKNTLLKSIRYYQNTGGSKKHFATSCNFTPTCSHYTYQAIEHFGVVKGVRLGLNRIRRCNDHDCVIIIDDPVPVFCPDKPD</sequence>
<dbReference type="PANTHER" id="PTHR33383">
    <property type="entry name" value="MEMBRANE PROTEIN INSERTION EFFICIENCY FACTOR-RELATED"/>
    <property type="match status" value="1"/>
</dbReference>
<dbReference type="PANTHER" id="PTHR33383:SF1">
    <property type="entry name" value="MEMBRANE PROTEIN INSERTION EFFICIENCY FACTOR-RELATED"/>
    <property type="match status" value="1"/>
</dbReference>
<name>A0ABS9X7U6_9GAMM</name>
<organism evidence="1 2">
    <name type="scientific">Colwellia maritima</name>
    <dbReference type="NCBI Taxonomy" id="2912588"/>
    <lineage>
        <taxon>Bacteria</taxon>
        <taxon>Pseudomonadati</taxon>
        <taxon>Pseudomonadota</taxon>
        <taxon>Gammaproteobacteria</taxon>
        <taxon>Alteromonadales</taxon>
        <taxon>Colwelliaceae</taxon>
        <taxon>Colwellia</taxon>
    </lineage>
</organism>
<dbReference type="Proteomes" id="UP001139646">
    <property type="component" value="Unassembled WGS sequence"/>
</dbReference>
<proteinExistence type="predicted"/>
<dbReference type="SMART" id="SM01234">
    <property type="entry name" value="Haemolytic"/>
    <property type="match status" value="1"/>
</dbReference>
<dbReference type="InterPro" id="IPR002696">
    <property type="entry name" value="Membr_insert_effic_factor_YidD"/>
</dbReference>
<accession>A0ABS9X7U6</accession>
<evidence type="ECO:0000313" key="1">
    <source>
        <dbReference type="EMBL" id="MCI2285122.1"/>
    </source>
</evidence>